<dbReference type="InterPro" id="IPR050469">
    <property type="entry name" value="Diguanylate_Cyclase"/>
</dbReference>
<dbReference type="InterPro" id="IPR000160">
    <property type="entry name" value="GGDEF_dom"/>
</dbReference>
<evidence type="ECO:0000256" key="2">
    <source>
        <dbReference type="SAM" id="Phobius"/>
    </source>
</evidence>
<feature type="transmembrane region" description="Helical" evidence="2">
    <location>
        <begin position="125"/>
        <end position="141"/>
    </location>
</feature>
<name>A0A238W4I2_9ACTN</name>
<feature type="transmembrane region" description="Helical" evidence="2">
    <location>
        <begin position="44"/>
        <end position="63"/>
    </location>
</feature>
<evidence type="ECO:0000259" key="3">
    <source>
        <dbReference type="PROSITE" id="PS50887"/>
    </source>
</evidence>
<keyword evidence="2" id="KW-1133">Transmembrane helix</keyword>
<dbReference type="AlphaFoldDB" id="A0A238W4I2"/>
<dbReference type="GO" id="GO:0052621">
    <property type="term" value="F:diguanylate cyclase activity"/>
    <property type="evidence" value="ECO:0007669"/>
    <property type="project" value="TreeGrafter"/>
</dbReference>
<protein>
    <submittedName>
        <fullName evidence="4">Diguanylate cyclase (GGDEF) domain-containing protein</fullName>
    </submittedName>
</protein>
<dbReference type="CDD" id="cd01949">
    <property type="entry name" value="GGDEF"/>
    <property type="match status" value="2"/>
</dbReference>
<organism evidence="4 5">
    <name type="scientific">Actinoplanes regularis</name>
    <dbReference type="NCBI Taxonomy" id="52697"/>
    <lineage>
        <taxon>Bacteria</taxon>
        <taxon>Bacillati</taxon>
        <taxon>Actinomycetota</taxon>
        <taxon>Actinomycetes</taxon>
        <taxon>Micromonosporales</taxon>
        <taxon>Micromonosporaceae</taxon>
        <taxon>Actinoplanes</taxon>
    </lineage>
</organism>
<dbReference type="GO" id="GO:1902201">
    <property type="term" value="P:negative regulation of bacterial-type flagellum-dependent cell motility"/>
    <property type="evidence" value="ECO:0007669"/>
    <property type="project" value="TreeGrafter"/>
</dbReference>
<dbReference type="SUPFAM" id="SSF55073">
    <property type="entry name" value="Nucleotide cyclase"/>
    <property type="match status" value="2"/>
</dbReference>
<dbReference type="OrthoDB" id="23692at2"/>
<feature type="domain" description="GGDEF" evidence="3">
    <location>
        <begin position="211"/>
        <end position="328"/>
    </location>
</feature>
<feature type="transmembrane region" description="Helical" evidence="2">
    <location>
        <begin position="463"/>
        <end position="482"/>
    </location>
</feature>
<dbReference type="PROSITE" id="PS50887">
    <property type="entry name" value="GGDEF"/>
    <property type="match status" value="2"/>
</dbReference>
<feature type="transmembrane region" description="Helical" evidence="2">
    <location>
        <begin position="362"/>
        <end position="381"/>
    </location>
</feature>
<feature type="transmembrane region" description="Helical" evidence="2">
    <location>
        <begin position="418"/>
        <end position="436"/>
    </location>
</feature>
<dbReference type="Pfam" id="PF00990">
    <property type="entry name" value="GGDEF"/>
    <property type="match status" value="2"/>
</dbReference>
<feature type="domain" description="GGDEF" evidence="3">
    <location>
        <begin position="544"/>
        <end position="666"/>
    </location>
</feature>
<dbReference type="InterPro" id="IPR043128">
    <property type="entry name" value="Rev_trsase/Diguanyl_cyclase"/>
</dbReference>
<dbReference type="Proteomes" id="UP000198415">
    <property type="component" value="Unassembled WGS sequence"/>
</dbReference>
<dbReference type="EMBL" id="FZNR01000002">
    <property type="protein sequence ID" value="SNR41462.1"/>
    <property type="molecule type" value="Genomic_DNA"/>
</dbReference>
<feature type="transmembrane region" description="Helical" evidence="2">
    <location>
        <begin position="387"/>
        <end position="411"/>
    </location>
</feature>
<dbReference type="Gene3D" id="3.30.70.270">
    <property type="match status" value="2"/>
</dbReference>
<proteinExistence type="predicted"/>
<keyword evidence="2" id="KW-0812">Transmembrane</keyword>
<dbReference type="PANTHER" id="PTHR45138">
    <property type="entry name" value="REGULATORY COMPONENTS OF SENSORY TRANSDUCTION SYSTEM"/>
    <property type="match status" value="1"/>
</dbReference>
<reference evidence="4 5" key="1">
    <citation type="submission" date="2017-06" db="EMBL/GenBank/DDBJ databases">
        <authorList>
            <person name="Kim H.J."/>
            <person name="Triplett B.A."/>
        </authorList>
    </citation>
    <scope>NUCLEOTIDE SEQUENCE [LARGE SCALE GENOMIC DNA]</scope>
    <source>
        <strain evidence="4 5">DSM 43151</strain>
    </source>
</reference>
<evidence type="ECO:0000313" key="4">
    <source>
        <dbReference type="EMBL" id="SNR41462.1"/>
    </source>
</evidence>
<dbReference type="GO" id="GO:0005886">
    <property type="term" value="C:plasma membrane"/>
    <property type="evidence" value="ECO:0007669"/>
    <property type="project" value="TreeGrafter"/>
</dbReference>
<feature type="compositionally biased region" description="Low complexity" evidence="1">
    <location>
        <begin position="661"/>
        <end position="671"/>
    </location>
</feature>
<dbReference type="NCBIfam" id="TIGR00254">
    <property type="entry name" value="GGDEF"/>
    <property type="match status" value="2"/>
</dbReference>
<feature type="transmembrane region" description="Helical" evidence="2">
    <location>
        <begin position="147"/>
        <end position="167"/>
    </location>
</feature>
<feature type="transmembrane region" description="Helical" evidence="2">
    <location>
        <begin position="442"/>
        <end position="458"/>
    </location>
</feature>
<feature type="region of interest" description="Disordered" evidence="1">
    <location>
        <begin position="661"/>
        <end position="691"/>
    </location>
</feature>
<feature type="transmembrane region" description="Helical" evidence="2">
    <location>
        <begin position="488"/>
        <end position="508"/>
    </location>
</feature>
<evidence type="ECO:0000313" key="5">
    <source>
        <dbReference type="Proteomes" id="UP000198415"/>
    </source>
</evidence>
<feature type="transmembrane region" description="Helical" evidence="2">
    <location>
        <begin position="101"/>
        <end position="118"/>
    </location>
</feature>
<evidence type="ECO:0000256" key="1">
    <source>
        <dbReference type="SAM" id="MobiDB-lite"/>
    </source>
</evidence>
<dbReference type="PANTHER" id="PTHR45138:SF24">
    <property type="entry name" value="DIGUANYLATE CYCLASE DGCC-RELATED"/>
    <property type="match status" value="1"/>
</dbReference>
<feature type="transmembrane region" description="Helical" evidence="2">
    <location>
        <begin position="75"/>
        <end position="95"/>
    </location>
</feature>
<keyword evidence="2" id="KW-0472">Membrane</keyword>
<dbReference type="GO" id="GO:0043709">
    <property type="term" value="P:cell adhesion involved in single-species biofilm formation"/>
    <property type="evidence" value="ECO:0007669"/>
    <property type="project" value="TreeGrafter"/>
</dbReference>
<accession>A0A238W4I2</accession>
<dbReference type="InterPro" id="IPR029787">
    <property type="entry name" value="Nucleotide_cyclase"/>
</dbReference>
<dbReference type="SMART" id="SM00267">
    <property type="entry name" value="GGDEF"/>
    <property type="match status" value="2"/>
</dbReference>
<sequence length="691" mass="71528">MPEVSLGAARSRRWTLRAVAGNGAVPALLTTAYAGATWSSPNRGLILLVAVVSALTGALLWVLSDRLARAPRAWMAALLTGAAVNLAGGAVLGLLDGGVAGPFGALVPGAVVLLATVLSRRVFPVVAGFSLLAYGAVVLWGEPAPAGYVLVNILAFAGSATLCRRHIAVLSALRRRLADGSRTDPLTGCLNRRGFDRRLAAELAGAERAGSPVTLVLLDLDHFKTVNDRDGHQAGDDLLVWTGRELSAWGPVGRLGGDEFALLLTGSGVATAVDRIRERMRLYAPASLGFATFPADAADASELYAAADRKLYADKAARDRHAPAAEAVAAVRTDLASRAAGPSSPKTPKTGRKRHAIADPGWMAMAQTSVAAVYVLLFTAGNPHRTGMIALCAWGFLTGLALVAASGWVSGSRLARPLMLAFAVSSFVSCGAIAILDGGVSGVLGIGILLAIPLLMLGMRPAVAGPVAVTAVALYALVAVIAGGAGFWYVLIHLVGTGVVAVATAMLGRTAAQQRRRLTDLSRTDVLTDVLNRRGFAEGFAAAPAHALLLFDLDGFKQLNDTHGHAAGDELLRWVAGTLRASVHPRDLVARLGGDEFVVLLREAGSATSTAERLQAALGERTAASVGVAVVGLDGTDFDRLYAVADSRLYADKSLRGRASTAATSATTQSAERLRKPARNEPVVSFTAPSA</sequence>
<keyword evidence="5" id="KW-1185">Reference proteome</keyword>
<gene>
    <name evidence="4" type="ORF">SAMN06264365_102163</name>
</gene>